<dbReference type="InterPro" id="IPR049874">
    <property type="entry name" value="ROK_cs"/>
</dbReference>
<dbReference type="InterPro" id="IPR043129">
    <property type="entry name" value="ATPase_NBD"/>
</dbReference>
<protein>
    <recommendedName>
        <fullName evidence="5">fructokinase</fullName>
        <ecNumber evidence="5">2.7.1.4</ecNumber>
    </recommendedName>
</protein>
<comment type="caution">
    <text evidence="7">The sequence shown here is derived from an EMBL/GenBank/DDBJ whole genome shotgun (WGS) entry which is preliminary data.</text>
</comment>
<dbReference type="PANTHER" id="PTHR42742:SF3">
    <property type="entry name" value="FRUCTOKINASE"/>
    <property type="match status" value="1"/>
</dbReference>
<dbReference type="Pfam" id="PF00480">
    <property type="entry name" value="ROK"/>
    <property type="match status" value="1"/>
</dbReference>
<dbReference type="GO" id="GO:0008865">
    <property type="term" value="F:fructokinase activity"/>
    <property type="evidence" value="ECO:0007669"/>
    <property type="project" value="UniProtKB-EC"/>
</dbReference>
<evidence type="ECO:0000256" key="1">
    <source>
        <dbReference type="ARBA" id="ARBA00001946"/>
    </source>
</evidence>
<name>A0A840HPM0_9SPHN</name>
<dbReference type="Proteomes" id="UP000575068">
    <property type="component" value="Unassembled WGS sequence"/>
</dbReference>
<evidence type="ECO:0000256" key="2">
    <source>
        <dbReference type="ARBA" id="ARBA00022723"/>
    </source>
</evidence>
<evidence type="ECO:0000256" key="5">
    <source>
        <dbReference type="ARBA" id="ARBA00038887"/>
    </source>
</evidence>
<organism evidence="7 8">
    <name type="scientific">Rhizorhapis suberifaciens</name>
    <name type="common">corky root of lettuce</name>
    <dbReference type="NCBI Taxonomy" id="13656"/>
    <lineage>
        <taxon>Bacteria</taxon>
        <taxon>Pseudomonadati</taxon>
        <taxon>Pseudomonadota</taxon>
        <taxon>Alphaproteobacteria</taxon>
        <taxon>Sphingomonadales</taxon>
        <taxon>Sphingomonadaceae</taxon>
        <taxon>Rhizorhapis</taxon>
    </lineage>
</organism>
<gene>
    <name evidence="7" type="ORF">HNQ99_000135</name>
</gene>
<accession>A0A840HPM0</accession>
<keyword evidence="7" id="KW-0808">Transferase</keyword>
<evidence type="ECO:0000256" key="4">
    <source>
        <dbReference type="ARBA" id="ARBA00022842"/>
    </source>
</evidence>
<evidence type="ECO:0000256" key="6">
    <source>
        <dbReference type="ARBA" id="ARBA00048451"/>
    </source>
</evidence>
<proteinExistence type="predicted"/>
<keyword evidence="3" id="KW-0862">Zinc</keyword>
<dbReference type="InterPro" id="IPR051804">
    <property type="entry name" value="Carb_Metab_Reg_Kinase/Isom"/>
</dbReference>
<keyword evidence="2" id="KW-0479">Metal-binding</keyword>
<dbReference type="EMBL" id="JACHOV010000001">
    <property type="protein sequence ID" value="MBB4639855.1"/>
    <property type="molecule type" value="Genomic_DNA"/>
</dbReference>
<keyword evidence="8" id="KW-1185">Reference proteome</keyword>
<dbReference type="PROSITE" id="PS01125">
    <property type="entry name" value="ROK"/>
    <property type="match status" value="1"/>
</dbReference>
<keyword evidence="7" id="KW-0418">Kinase</keyword>
<dbReference type="RefSeq" id="WP_184473721.1">
    <property type="nucleotide sequence ID" value="NZ_JACHOV010000001.1"/>
</dbReference>
<comment type="cofactor">
    <cofactor evidence="1">
        <name>Mg(2+)</name>
        <dbReference type="ChEBI" id="CHEBI:18420"/>
    </cofactor>
</comment>
<sequence>MTLFGAIEAGGTKFVCGVGNAQTGSLETAIIPTRDPDTTFADVEAFFRSAARHGQVQAIGLGSFGPLDLDPLSPSYGRLLRTPKPLWGQADLVGSVAKIAKVPIALDTDVNAAALAEAAAIGTGTTSLAYVTVGTGIGVGLVIDGKPVHGLGHPEAGHCWPRRHEAHAGFAGVCPFHGDCYEGLASGTAIEEAWGMMSSHFADDHPFWEVESYYLAQLCASLFLMVAPMHIILGGGVMKQERLFPLIRKKVLDLLAGYFGGASDMAVMEQRITPPRCQEPSGLIGAYLLAERALEGRKLGTKKR</sequence>
<dbReference type="EC" id="2.7.1.4" evidence="5"/>
<dbReference type="GO" id="GO:0046872">
    <property type="term" value="F:metal ion binding"/>
    <property type="evidence" value="ECO:0007669"/>
    <property type="project" value="UniProtKB-KW"/>
</dbReference>
<evidence type="ECO:0000256" key="3">
    <source>
        <dbReference type="ARBA" id="ARBA00022833"/>
    </source>
</evidence>
<dbReference type="CDD" id="cd24067">
    <property type="entry name" value="ASKHA_NBD_ROK_BsFRK-like"/>
    <property type="match status" value="1"/>
</dbReference>
<reference evidence="7 8" key="1">
    <citation type="submission" date="2020-08" db="EMBL/GenBank/DDBJ databases">
        <title>Genomic Encyclopedia of Type Strains, Phase IV (KMG-IV): sequencing the most valuable type-strain genomes for metagenomic binning, comparative biology and taxonomic classification.</title>
        <authorList>
            <person name="Goeker M."/>
        </authorList>
    </citation>
    <scope>NUCLEOTIDE SEQUENCE [LARGE SCALE GENOMIC DNA]</scope>
    <source>
        <strain evidence="7 8">DSM 7465</strain>
    </source>
</reference>
<dbReference type="Gene3D" id="3.30.420.40">
    <property type="match status" value="2"/>
</dbReference>
<evidence type="ECO:0000313" key="8">
    <source>
        <dbReference type="Proteomes" id="UP000575068"/>
    </source>
</evidence>
<dbReference type="SUPFAM" id="SSF53067">
    <property type="entry name" value="Actin-like ATPase domain"/>
    <property type="match status" value="1"/>
</dbReference>
<dbReference type="PANTHER" id="PTHR42742">
    <property type="entry name" value="TRANSCRIPTIONAL REPRESSOR MPRA"/>
    <property type="match status" value="1"/>
</dbReference>
<comment type="catalytic activity">
    <reaction evidence="6">
        <text>D-fructose + ATP = D-fructose 6-phosphate + ADP + H(+)</text>
        <dbReference type="Rhea" id="RHEA:16125"/>
        <dbReference type="ChEBI" id="CHEBI:15378"/>
        <dbReference type="ChEBI" id="CHEBI:30616"/>
        <dbReference type="ChEBI" id="CHEBI:37721"/>
        <dbReference type="ChEBI" id="CHEBI:61527"/>
        <dbReference type="ChEBI" id="CHEBI:456216"/>
        <dbReference type="EC" id="2.7.1.4"/>
    </reaction>
</comment>
<evidence type="ECO:0000313" key="7">
    <source>
        <dbReference type="EMBL" id="MBB4639855.1"/>
    </source>
</evidence>
<dbReference type="AlphaFoldDB" id="A0A840HPM0"/>
<keyword evidence="4" id="KW-0460">Magnesium</keyword>
<dbReference type="InterPro" id="IPR000600">
    <property type="entry name" value="ROK"/>
</dbReference>